<evidence type="ECO:0000256" key="8">
    <source>
        <dbReference type="RuleBase" id="RU363032"/>
    </source>
</evidence>
<dbReference type="Pfam" id="PF00528">
    <property type="entry name" value="BPD_transp_1"/>
    <property type="match status" value="1"/>
</dbReference>
<keyword evidence="3 8" id="KW-0813">Transport</keyword>
<dbReference type="GO" id="GO:0005886">
    <property type="term" value="C:plasma membrane"/>
    <property type="evidence" value="ECO:0007669"/>
    <property type="project" value="UniProtKB-SubCell"/>
</dbReference>
<evidence type="ECO:0000256" key="3">
    <source>
        <dbReference type="ARBA" id="ARBA00022448"/>
    </source>
</evidence>
<feature type="domain" description="ABC transmembrane type-1" evidence="9">
    <location>
        <begin position="62"/>
        <end position="270"/>
    </location>
</feature>
<dbReference type="SUPFAM" id="SSF161098">
    <property type="entry name" value="MetI-like"/>
    <property type="match status" value="1"/>
</dbReference>
<dbReference type="RefSeq" id="WP_073108310.1">
    <property type="nucleotide sequence ID" value="NZ_FQZY01000021.1"/>
</dbReference>
<evidence type="ECO:0000259" key="9">
    <source>
        <dbReference type="PROSITE" id="PS50928"/>
    </source>
</evidence>
<evidence type="ECO:0000256" key="7">
    <source>
        <dbReference type="ARBA" id="ARBA00023136"/>
    </source>
</evidence>
<dbReference type="InterPro" id="IPR000515">
    <property type="entry name" value="MetI-like"/>
</dbReference>
<feature type="transmembrane region" description="Helical" evidence="8">
    <location>
        <begin position="66"/>
        <end position="87"/>
    </location>
</feature>
<evidence type="ECO:0000313" key="10">
    <source>
        <dbReference type="EMBL" id="SHJ89217.1"/>
    </source>
</evidence>
<dbReference type="PROSITE" id="PS50928">
    <property type="entry name" value="ABC_TM1"/>
    <property type="match status" value="1"/>
</dbReference>
<proteinExistence type="inferred from homology"/>
<comment type="subcellular location">
    <subcellularLocation>
        <location evidence="1 8">Cell membrane</location>
        <topology evidence="1 8">Multi-pass membrane protein</topology>
    </subcellularLocation>
</comment>
<dbReference type="AlphaFoldDB" id="A0A1M6N0C2"/>
<evidence type="ECO:0000256" key="2">
    <source>
        <dbReference type="ARBA" id="ARBA00007069"/>
    </source>
</evidence>
<protein>
    <submittedName>
        <fullName evidence="10">Putative spermidine/putrescine transport system permease protein</fullName>
    </submittedName>
</protein>
<feature type="transmembrane region" description="Helical" evidence="8">
    <location>
        <begin position="142"/>
        <end position="167"/>
    </location>
</feature>
<dbReference type="STRING" id="1121950.SAMN02745243_01655"/>
<evidence type="ECO:0000256" key="6">
    <source>
        <dbReference type="ARBA" id="ARBA00022989"/>
    </source>
</evidence>
<dbReference type="Gene3D" id="1.10.3720.10">
    <property type="entry name" value="MetI-like"/>
    <property type="match status" value="1"/>
</dbReference>
<feature type="transmembrane region" description="Helical" evidence="8">
    <location>
        <begin position="199"/>
        <end position="226"/>
    </location>
</feature>
<evidence type="ECO:0000256" key="1">
    <source>
        <dbReference type="ARBA" id="ARBA00004651"/>
    </source>
</evidence>
<comment type="similarity">
    <text evidence="2">Belongs to the binding-protein-dependent transport system permease family. CysTW subfamily.</text>
</comment>
<keyword evidence="4" id="KW-1003">Cell membrane</keyword>
<dbReference type="InterPro" id="IPR035906">
    <property type="entry name" value="MetI-like_sf"/>
</dbReference>
<sequence>MKSKKKAYLFAMVPFLALCILFEIIPVIYTVIRGFMPEGGALGFTLDNFTYIFTTMLYKKAITNSLMISILSSLIGIIVAFIGAKAVHDGVGKLSQTFMSILNMVSNFSGVPLAFAYIIMLGNIGVMTMVGKNYGIEVLANFPLYSVWGLLMIYVYFQIPLATLLLIPAFESIRNEWKEAVALLGGNKMTFWKKVGIPVLLPSILGTFSVLFANALAAYASAYALLMNNVTLLPIRLSEQFVGDIQQRPEFGSAIAVVMMVFMVIAIVIQDKVTPKQGGKR</sequence>
<accession>A0A1M6N0C2</accession>
<dbReference type="OrthoDB" id="8404154at2"/>
<evidence type="ECO:0000256" key="5">
    <source>
        <dbReference type="ARBA" id="ARBA00022692"/>
    </source>
</evidence>
<evidence type="ECO:0000256" key="4">
    <source>
        <dbReference type="ARBA" id="ARBA00022475"/>
    </source>
</evidence>
<gene>
    <name evidence="10" type="ORF">SAMN02745243_01655</name>
</gene>
<feature type="transmembrane region" description="Helical" evidence="8">
    <location>
        <begin position="251"/>
        <end position="269"/>
    </location>
</feature>
<dbReference type="Proteomes" id="UP000184301">
    <property type="component" value="Unassembled WGS sequence"/>
</dbReference>
<dbReference type="PANTHER" id="PTHR42929">
    <property type="entry name" value="INNER MEMBRANE ABC TRANSPORTER PERMEASE PROTEIN YDCU-RELATED-RELATED"/>
    <property type="match status" value="1"/>
</dbReference>
<evidence type="ECO:0000313" key="11">
    <source>
        <dbReference type="Proteomes" id="UP000184301"/>
    </source>
</evidence>
<name>A0A1M6N0C2_9FIRM</name>
<reference evidence="10 11" key="1">
    <citation type="submission" date="2016-11" db="EMBL/GenBank/DDBJ databases">
        <authorList>
            <person name="Jaros S."/>
            <person name="Januszkiewicz K."/>
            <person name="Wedrychowicz H."/>
        </authorList>
    </citation>
    <scope>NUCLEOTIDE SEQUENCE [LARGE SCALE GENOMIC DNA]</scope>
    <source>
        <strain evidence="10 11">DSM 15480</strain>
    </source>
</reference>
<dbReference type="EMBL" id="FQZY01000021">
    <property type="protein sequence ID" value="SHJ89217.1"/>
    <property type="molecule type" value="Genomic_DNA"/>
</dbReference>
<keyword evidence="11" id="KW-1185">Reference proteome</keyword>
<organism evidence="10 11">
    <name type="scientific">Hespellia stercorisuis DSM 15480</name>
    <dbReference type="NCBI Taxonomy" id="1121950"/>
    <lineage>
        <taxon>Bacteria</taxon>
        <taxon>Bacillati</taxon>
        <taxon>Bacillota</taxon>
        <taxon>Clostridia</taxon>
        <taxon>Lachnospirales</taxon>
        <taxon>Lachnospiraceae</taxon>
        <taxon>Hespellia</taxon>
    </lineage>
</organism>
<keyword evidence="7 8" id="KW-0472">Membrane</keyword>
<keyword evidence="6 8" id="KW-1133">Transmembrane helix</keyword>
<keyword evidence="5 8" id="KW-0812">Transmembrane</keyword>
<dbReference type="PANTHER" id="PTHR42929:SF1">
    <property type="entry name" value="INNER MEMBRANE ABC TRANSPORTER PERMEASE PROTEIN YDCU-RELATED"/>
    <property type="match status" value="1"/>
</dbReference>
<feature type="transmembrane region" description="Helical" evidence="8">
    <location>
        <begin position="108"/>
        <end position="130"/>
    </location>
</feature>
<feature type="transmembrane region" description="Helical" evidence="8">
    <location>
        <begin position="7"/>
        <end position="32"/>
    </location>
</feature>
<dbReference type="GO" id="GO:0055085">
    <property type="term" value="P:transmembrane transport"/>
    <property type="evidence" value="ECO:0007669"/>
    <property type="project" value="InterPro"/>
</dbReference>